<keyword evidence="2" id="KW-0489">Methyltransferase</keyword>
<keyword evidence="5" id="KW-0443">Lipid metabolism</keyword>
<dbReference type="InterPro" id="IPR029063">
    <property type="entry name" value="SAM-dependent_MTases_sf"/>
</dbReference>
<evidence type="ECO:0000256" key="4">
    <source>
        <dbReference type="ARBA" id="ARBA00022691"/>
    </source>
</evidence>
<evidence type="ECO:0000256" key="5">
    <source>
        <dbReference type="ARBA" id="ARBA00023098"/>
    </source>
</evidence>
<keyword evidence="3" id="KW-0808">Transferase</keyword>
<dbReference type="AlphaFoldDB" id="A0A0S4LND8"/>
<dbReference type="PANTHER" id="PTHR43667">
    <property type="entry name" value="CYCLOPROPANE-FATTY-ACYL-PHOSPHOLIPID SYNTHASE"/>
    <property type="match status" value="1"/>
</dbReference>
<dbReference type="InterPro" id="IPR050723">
    <property type="entry name" value="CFA/CMAS"/>
</dbReference>
<gene>
    <name evidence="7" type="ORF">COMA1_50111</name>
</gene>
<accession>A0A0S4LND8</accession>
<evidence type="ECO:0000256" key="2">
    <source>
        <dbReference type="ARBA" id="ARBA00022603"/>
    </source>
</evidence>
<dbReference type="InterPro" id="IPR041698">
    <property type="entry name" value="Methyltransf_25"/>
</dbReference>
<dbReference type="Gene3D" id="3.40.50.150">
    <property type="entry name" value="Vaccinia Virus protein VP39"/>
    <property type="match status" value="1"/>
</dbReference>
<name>A0A0S4LND8_9BACT</name>
<keyword evidence="4" id="KW-0949">S-adenosyl-L-methionine</keyword>
<reference evidence="7 8" key="1">
    <citation type="submission" date="2015-10" db="EMBL/GenBank/DDBJ databases">
        <authorList>
            <person name="Gilbert D.G."/>
        </authorList>
    </citation>
    <scope>NUCLEOTIDE SEQUENCE [LARGE SCALE GENOMIC DNA]</scope>
    <source>
        <strain evidence="7">COMA1</strain>
    </source>
</reference>
<keyword evidence="8" id="KW-1185">Reference proteome</keyword>
<dbReference type="GO" id="GO:0032259">
    <property type="term" value="P:methylation"/>
    <property type="evidence" value="ECO:0007669"/>
    <property type="project" value="UniProtKB-KW"/>
</dbReference>
<evidence type="ECO:0000259" key="6">
    <source>
        <dbReference type="Pfam" id="PF13649"/>
    </source>
</evidence>
<proteinExistence type="inferred from homology"/>
<dbReference type="GO" id="GO:0006629">
    <property type="term" value="P:lipid metabolic process"/>
    <property type="evidence" value="ECO:0007669"/>
    <property type="project" value="UniProtKB-KW"/>
</dbReference>
<evidence type="ECO:0000313" key="8">
    <source>
        <dbReference type="Proteomes" id="UP000199032"/>
    </source>
</evidence>
<evidence type="ECO:0000313" key="7">
    <source>
        <dbReference type="EMBL" id="CUS38457.1"/>
    </source>
</evidence>
<dbReference type="STRING" id="1742972.COMA1_50111"/>
<dbReference type="GO" id="GO:0008168">
    <property type="term" value="F:methyltransferase activity"/>
    <property type="evidence" value="ECO:0007669"/>
    <property type="project" value="UniProtKB-KW"/>
</dbReference>
<dbReference type="SUPFAM" id="SSF53335">
    <property type="entry name" value="S-adenosyl-L-methionine-dependent methyltransferases"/>
    <property type="match status" value="1"/>
</dbReference>
<dbReference type="CDD" id="cd02440">
    <property type="entry name" value="AdoMet_MTases"/>
    <property type="match status" value="1"/>
</dbReference>
<evidence type="ECO:0000256" key="1">
    <source>
        <dbReference type="ARBA" id="ARBA00010815"/>
    </source>
</evidence>
<feature type="domain" description="Methyltransferase" evidence="6">
    <location>
        <begin position="73"/>
        <end position="169"/>
    </location>
</feature>
<organism evidence="7 8">
    <name type="scientific">Candidatus Nitrospira nitrosa</name>
    <dbReference type="NCBI Taxonomy" id="1742972"/>
    <lineage>
        <taxon>Bacteria</taxon>
        <taxon>Pseudomonadati</taxon>
        <taxon>Nitrospirota</taxon>
        <taxon>Nitrospiria</taxon>
        <taxon>Nitrospirales</taxon>
        <taxon>Nitrospiraceae</taxon>
        <taxon>Nitrospira</taxon>
    </lineage>
</organism>
<dbReference type="PANTHER" id="PTHR43667:SF1">
    <property type="entry name" value="CYCLOPROPANE-FATTY-ACYL-PHOSPHOLIPID SYNTHASE"/>
    <property type="match status" value="1"/>
</dbReference>
<dbReference type="EMBL" id="CZQA01000011">
    <property type="protein sequence ID" value="CUS38457.1"/>
    <property type="molecule type" value="Genomic_DNA"/>
</dbReference>
<sequence>MRTEVQHVHVGNVDEEVEQVDQVQATRRARSQFEKPTGLGGKVAGWIMAHRRSNRERNEWALSLLELQPTDRVLEVGFGPGVAIALMSKVVTNGHIVGIDHSEVMVQHAKKRNASAIAQGRVELRLASVSDLAGGYDRYDKCLMVNAFHYWDNPDDALRRVHRQMNPGGKIVVAFQPSVQGPTVEDTLKAGHTMVATVKAAGFSRAHLEIKSMAPDSVACVVGMKEG</sequence>
<comment type="similarity">
    <text evidence="1">Belongs to the CFA/CMAS family.</text>
</comment>
<protein>
    <recommendedName>
        <fullName evidence="6">Methyltransferase domain-containing protein</fullName>
    </recommendedName>
</protein>
<evidence type="ECO:0000256" key="3">
    <source>
        <dbReference type="ARBA" id="ARBA00022679"/>
    </source>
</evidence>
<dbReference type="Pfam" id="PF13649">
    <property type="entry name" value="Methyltransf_25"/>
    <property type="match status" value="1"/>
</dbReference>
<dbReference type="Proteomes" id="UP000199032">
    <property type="component" value="Unassembled WGS sequence"/>
</dbReference>